<dbReference type="AlphaFoldDB" id="A0A1F7YNW4"/>
<dbReference type="EMBL" id="MGGM01000021">
    <property type="protein sequence ID" value="OGM29021.1"/>
    <property type="molecule type" value="Genomic_DNA"/>
</dbReference>
<protein>
    <submittedName>
        <fullName evidence="2">Uncharacterized protein</fullName>
    </submittedName>
</protein>
<comment type="caution">
    <text evidence="2">The sequence shown here is derived from an EMBL/GenBank/DDBJ whole genome shotgun (WGS) entry which is preliminary data.</text>
</comment>
<reference evidence="2 3" key="1">
    <citation type="journal article" date="2016" name="Nat. Commun.">
        <title>Thousands of microbial genomes shed light on interconnected biogeochemical processes in an aquifer system.</title>
        <authorList>
            <person name="Anantharaman K."/>
            <person name="Brown C.T."/>
            <person name="Hug L.A."/>
            <person name="Sharon I."/>
            <person name="Castelle C.J."/>
            <person name="Probst A.J."/>
            <person name="Thomas B.C."/>
            <person name="Singh A."/>
            <person name="Wilkins M.J."/>
            <person name="Karaoz U."/>
            <person name="Brodie E.L."/>
            <person name="Williams K.H."/>
            <person name="Hubbard S.S."/>
            <person name="Banfield J.F."/>
        </authorList>
    </citation>
    <scope>NUCLEOTIDE SEQUENCE [LARGE SCALE GENOMIC DNA]</scope>
</reference>
<proteinExistence type="predicted"/>
<accession>A0A1F7YNW4</accession>
<evidence type="ECO:0000313" key="2">
    <source>
        <dbReference type="EMBL" id="OGM29021.1"/>
    </source>
</evidence>
<feature type="transmembrane region" description="Helical" evidence="1">
    <location>
        <begin position="51"/>
        <end position="70"/>
    </location>
</feature>
<keyword evidence="1" id="KW-1133">Transmembrane helix</keyword>
<feature type="transmembrane region" description="Helical" evidence="1">
    <location>
        <begin position="6"/>
        <end position="26"/>
    </location>
</feature>
<sequence length="71" mass="8061">MNSYTVVGFVFVIYGGLNVVMPKELFRFRANIAKSLFSITYKASKKTYKTYQILGALYMLIGFLFIVGVFA</sequence>
<gene>
    <name evidence="2" type="ORF">A2801_04070</name>
</gene>
<organism evidence="2 3">
    <name type="scientific">Candidatus Woesebacteria bacterium RIFCSPHIGHO2_01_FULL_41_10</name>
    <dbReference type="NCBI Taxonomy" id="1802500"/>
    <lineage>
        <taxon>Bacteria</taxon>
        <taxon>Candidatus Woeseibacteriota</taxon>
    </lineage>
</organism>
<evidence type="ECO:0000256" key="1">
    <source>
        <dbReference type="SAM" id="Phobius"/>
    </source>
</evidence>
<name>A0A1F7YNW4_9BACT</name>
<dbReference type="Proteomes" id="UP000177263">
    <property type="component" value="Unassembled WGS sequence"/>
</dbReference>
<keyword evidence="1" id="KW-0472">Membrane</keyword>
<evidence type="ECO:0000313" key="3">
    <source>
        <dbReference type="Proteomes" id="UP000177263"/>
    </source>
</evidence>
<keyword evidence="1" id="KW-0812">Transmembrane</keyword>